<organism evidence="6 7">
    <name type="scientific">Paracoccus liaowanqingii</name>
    <dbReference type="NCBI Taxonomy" id="2560053"/>
    <lineage>
        <taxon>Bacteria</taxon>
        <taxon>Pseudomonadati</taxon>
        <taxon>Pseudomonadota</taxon>
        <taxon>Alphaproteobacteria</taxon>
        <taxon>Rhodobacterales</taxon>
        <taxon>Paracoccaceae</taxon>
        <taxon>Paracoccus</taxon>
    </lineage>
</organism>
<dbReference type="Gene3D" id="1.10.10.10">
    <property type="entry name" value="Winged helix-like DNA-binding domain superfamily/Winged helix DNA-binding domain"/>
    <property type="match status" value="1"/>
</dbReference>
<dbReference type="KEGG" id="plia:E4191_15450"/>
<proteinExistence type="predicted"/>
<keyword evidence="1" id="KW-0805">Transcription regulation</keyword>
<evidence type="ECO:0000256" key="3">
    <source>
        <dbReference type="ARBA" id="ARBA00023163"/>
    </source>
</evidence>
<reference evidence="7" key="1">
    <citation type="submission" date="2019-03" db="EMBL/GenBank/DDBJ databases">
        <authorList>
            <person name="Li J."/>
        </authorList>
    </citation>
    <scope>NUCLEOTIDE SEQUENCE [LARGE SCALE GENOMIC DNA]</scope>
    <source>
        <strain evidence="7">2251</strain>
    </source>
</reference>
<dbReference type="GO" id="GO:0003677">
    <property type="term" value="F:DNA binding"/>
    <property type="evidence" value="ECO:0007669"/>
    <property type="project" value="UniProtKB-KW"/>
</dbReference>
<dbReference type="InterPro" id="IPR011991">
    <property type="entry name" value="ArsR-like_HTH"/>
</dbReference>
<dbReference type="PANTHER" id="PTHR33204">
    <property type="entry name" value="TRANSCRIPTIONAL REGULATOR, MARR FAMILY"/>
    <property type="match status" value="1"/>
</dbReference>
<evidence type="ECO:0000256" key="1">
    <source>
        <dbReference type="ARBA" id="ARBA00023015"/>
    </source>
</evidence>
<feature type="compositionally biased region" description="Polar residues" evidence="4">
    <location>
        <begin position="130"/>
        <end position="140"/>
    </location>
</feature>
<dbReference type="EMBL" id="CP038439">
    <property type="protein sequence ID" value="QBX35925.1"/>
    <property type="molecule type" value="Genomic_DNA"/>
</dbReference>
<evidence type="ECO:0000256" key="4">
    <source>
        <dbReference type="SAM" id="MobiDB-lite"/>
    </source>
</evidence>
<evidence type="ECO:0000313" key="6">
    <source>
        <dbReference type="EMBL" id="QBX35925.1"/>
    </source>
</evidence>
<evidence type="ECO:0000313" key="7">
    <source>
        <dbReference type="Proteomes" id="UP000296374"/>
    </source>
</evidence>
<dbReference type="InterPro" id="IPR002577">
    <property type="entry name" value="HTH_HxlR"/>
</dbReference>
<feature type="domain" description="HTH hxlR-type" evidence="5">
    <location>
        <begin position="7"/>
        <end position="105"/>
    </location>
</feature>
<keyword evidence="2" id="KW-0238">DNA-binding</keyword>
<evidence type="ECO:0000259" key="5">
    <source>
        <dbReference type="PROSITE" id="PS51118"/>
    </source>
</evidence>
<dbReference type="InterPro" id="IPR036390">
    <property type="entry name" value="WH_DNA-bd_sf"/>
</dbReference>
<dbReference type="Pfam" id="PF01638">
    <property type="entry name" value="HxlR"/>
    <property type="match status" value="1"/>
</dbReference>
<dbReference type="CDD" id="cd00090">
    <property type="entry name" value="HTH_ARSR"/>
    <property type="match status" value="1"/>
</dbReference>
<accession>A0A4P7HNR0</accession>
<protein>
    <submittedName>
        <fullName evidence="6">Helix-turn-helix transcriptional regulator</fullName>
    </submittedName>
</protein>
<dbReference type="AlphaFoldDB" id="A0A4P7HNR0"/>
<feature type="region of interest" description="Disordered" evidence="4">
    <location>
        <begin position="113"/>
        <end position="140"/>
    </location>
</feature>
<sequence length="140" mass="15228">MTHTFTCGLDAVLFVMGGKWKPLIVYHLAHRTLRYGELRRSVGKVSDKVLAQQLKDLVADGIVARRDFGQIPPHVEYSLTPFGSSLSQALAQLCAWGTHHSAELEAIAERSASGNKGEQMGHNAGRTPGIVTTTPVRHCP</sequence>
<gene>
    <name evidence="6" type="ORF">E4191_15450</name>
</gene>
<evidence type="ECO:0000256" key="2">
    <source>
        <dbReference type="ARBA" id="ARBA00023125"/>
    </source>
</evidence>
<name>A0A4P7HNR0_9RHOB</name>
<dbReference type="PANTHER" id="PTHR33204:SF29">
    <property type="entry name" value="TRANSCRIPTIONAL REGULATOR"/>
    <property type="match status" value="1"/>
</dbReference>
<dbReference type="PROSITE" id="PS51118">
    <property type="entry name" value="HTH_HXLR"/>
    <property type="match status" value="1"/>
</dbReference>
<dbReference type="SUPFAM" id="SSF46785">
    <property type="entry name" value="Winged helix' DNA-binding domain"/>
    <property type="match status" value="1"/>
</dbReference>
<dbReference type="InterPro" id="IPR036388">
    <property type="entry name" value="WH-like_DNA-bd_sf"/>
</dbReference>
<dbReference type="Proteomes" id="UP000296374">
    <property type="component" value="Chromosome"/>
</dbReference>
<dbReference type="GO" id="GO:0006355">
    <property type="term" value="P:regulation of DNA-templated transcription"/>
    <property type="evidence" value="ECO:0007669"/>
    <property type="project" value="UniProtKB-ARBA"/>
</dbReference>
<keyword evidence="3" id="KW-0804">Transcription</keyword>
<dbReference type="RefSeq" id="WP_135314189.1">
    <property type="nucleotide sequence ID" value="NZ_CP038439.1"/>
</dbReference>